<keyword evidence="3" id="KW-1185">Reference proteome</keyword>
<dbReference type="RefSeq" id="WP_188221500.1">
    <property type="nucleotide sequence ID" value="NZ_NASZ01000029.1"/>
</dbReference>
<sequence length="446" mass="50414">MKKIILFFFLFGFATPVFSQQGFEFIKNNSSRITIPFQLINNLVFIPVQVNGVELLFLLDSGVQETILFGFEDVKELNLNHVEKISIQGLGGNEAVEGLKSSGNVLLIDKMQAENYLLYLILDPSFNLSNYVGVTVNGIIGSAAFRNHLVAIDYDKKKVNFYQSDSKYVKRIQKKYSSIPLSIEQGKPYVNSIVNIKEEEVPVKLLVDSGNSDAVWLFDQLSSKIEIPEKYFEDYLGQGLSGAVEGKRARIDAFEIANFQFRSPIVAFPNIHSLKNISLQPNRLGSLGGEILKRFTVVFDYKGEKMYLKKNKMYRKPFTYNKSGIEIWHSGVQLVKQLVAIPDNSIVLHAEDVKGDNSRGNNLGYKIKMSLKPVYEIGYVRANSTAAQSGLKTGDVLVSIDGKECYNYSLEEINALLWSENEVWVVLRILREGQPMDFKFHLKNVL</sequence>
<evidence type="ECO:0000259" key="1">
    <source>
        <dbReference type="PROSITE" id="PS50106"/>
    </source>
</evidence>
<protein>
    <submittedName>
        <fullName evidence="2">Signal protein PDZ</fullName>
    </submittedName>
</protein>
<accession>A0ABR7UU72</accession>
<dbReference type="InterPro" id="IPR036034">
    <property type="entry name" value="PDZ_sf"/>
</dbReference>
<organism evidence="2 3">
    <name type="scientific">Flavobacterium pokkalii</name>
    <dbReference type="NCBI Taxonomy" id="1940408"/>
    <lineage>
        <taxon>Bacteria</taxon>
        <taxon>Pseudomonadati</taxon>
        <taxon>Bacteroidota</taxon>
        <taxon>Flavobacteriia</taxon>
        <taxon>Flavobacteriales</taxon>
        <taxon>Flavobacteriaceae</taxon>
        <taxon>Flavobacterium</taxon>
    </lineage>
</organism>
<name>A0ABR7UU72_9FLAO</name>
<reference evidence="2 3" key="1">
    <citation type="journal article" date="2020" name="Microbiol. Res.">
        <title>Flavobacterium pokkalii sp. nov., a novel plant growth promoting native rhizobacteria isolated from pokkali rice grown in coastal saline affected agricultural regions of southern India, Kerala.</title>
        <authorList>
            <person name="Menon R.R."/>
            <person name="Kumari S."/>
            <person name="Viver T."/>
            <person name="Rameshkumar N."/>
        </authorList>
    </citation>
    <scope>NUCLEOTIDE SEQUENCE [LARGE SCALE GENOMIC DNA]</scope>
    <source>
        <strain evidence="2 3">L1I52</strain>
    </source>
</reference>
<proteinExistence type="predicted"/>
<dbReference type="Pfam" id="PF13650">
    <property type="entry name" value="Asp_protease_2"/>
    <property type="match status" value="1"/>
</dbReference>
<dbReference type="PROSITE" id="PS50106">
    <property type="entry name" value="PDZ"/>
    <property type="match status" value="1"/>
</dbReference>
<comment type="caution">
    <text evidence="2">The sequence shown here is derived from an EMBL/GenBank/DDBJ whole genome shotgun (WGS) entry which is preliminary data.</text>
</comment>
<gene>
    <name evidence="2" type="ORF">B6A10_14995</name>
</gene>
<dbReference type="Gene3D" id="2.40.70.10">
    <property type="entry name" value="Acid Proteases"/>
    <property type="match status" value="2"/>
</dbReference>
<dbReference type="EMBL" id="NASZ01000029">
    <property type="protein sequence ID" value="MBD0726479.1"/>
    <property type="molecule type" value="Genomic_DNA"/>
</dbReference>
<feature type="domain" description="PDZ" evidence="1">
    <location>
        <begin position="352"/>
        <end position="417"/>
    </location>
</feature>
<dbReference type="SUPFAM" id="SSF50156">
    <property type="entry name" value="PDZ domain-like"/>
    <property type="match status" value="1"/>
</dbReference>
<dbReference type="Pfam" id="PF17820">
    <property type="entry name" value="PDZ_6"/>
    <property type="match status" value="1"/>
</dbReference>
<dbReference type="InterPro" id="IPR021109">
    <property type="entry name" value="Peptidase_aspartic_dom_sf"/>
</dbReference>
<dbReference type="InterPro" id="IPR041489">
    <property type="entry name" value="PDZ_6"/>
</dbReference>
<dbReference type="SMART" id="SM00228">
    <property type="entry name" value="PDZ"/>
    <property type="match status" value="1"/>
</dbReference>
<dbReference type="SUPFAM" id="SSF50630">
    <property type="entry name" value="Acid proteases"/>
    <property type="match status" value="1"/>
</dbReference>
<dbReference type="InterPro" id="IPR001478">
    <property type="entry name" value="PDZ"/>
</dbReference>
<evidence type="ECO:0000313" key="2">
    <source>
        <dbReference type="EMBL" id="MBD0726479.1"/>
    </source>
</evidence>
<evidence type="ECO:0000313" key="3">
    <source>
        <dbReference type="Proteomes" id="UP000661715"/>
    </source>
</evidence>
<dbReference type="Gene3D" id="2.30.42.10">
    <property type="match status" value="1"/>
</dbReference>
<dbReference type="Proteomes" id="UP000661715">
    <property type="component" value="Unassembled WGS sequence"/>
</dbReference>